<proteinExistence type="predicted"/>
<protein>
    <recommendedName>
        <fullName evidence="1">SnoaL-like domain-containing protein</fullName>
    </recommendedName>
</protein>
<sequence>MSIESTPAQVDIDASQKWMTDFYASLDSKDLVKFADSYLTPDVEFNFANMPSLKGRDSVVSVFGASKDAISSMKHEITECKVLQDSVMAATTLSWTFVDGSDAMMKAWAILRKEPKDKQATSYSIYGDFAPLYAAVARLSGPSTQH</sequence>
<name>A0A0D7BGD6_9AGAR</name>
<evidence type="ECO:0000313" key="3">
    <source>
        <dbReference type="Proteomes" id="UP000054007"/>
    </source>
</evidence>
<reference evidence="2 3" key="1">
    <citation type="journal article" date="2015" name="Fungal Genet. Biol.">
        <title>Evolution of novel wood decay mechanisms in Agaricales revealed by the genome sequences of Fistulina hepatica and Cylindrobasidium torrendii.</title>
        <authorList>
            <person name="Floudas D."/>
            <person name="Held B.W."/>
            <person name="Riley R."/>
            <person name="Nagy L.G."/>
            <person name="Koehler G."/>
            <person name="Ransdell A.S."/>
            <person name="Younus H."/>
            <person name="Chow J."/>
            <person name="Chiniquy J."/>
            <person name="Lipzen A."/>
            <person name="Tritt A."/>
            <person name="Sun H."/>
            <person name="Haridas S."/>
            <person name="LaButti K."/>
            <person name="Ohm R.A."/>
            <person name="Kues U."/>
            <person name="Blanchette R.A."/>
            <person name="Grigoriev I.V."/>
            <person name="Minto R.E."/>
            <person name="Hibbett D.S."/>
        </authorList>
    </citation>
    <scope>NUCLEOTIDE SEQUENCE [LARGE SCALE GENOMIC DNA]</scope>
    <source>
        <strain evidence="2 3">FP15055 ss-10</strain>
    </source>
</reference>
<dbReference type="InterPro" id="IPR032710">
    <property type="entry name" value="NTF2-like_dom_sf"/>
</dbReference>
<accession>A0A0D7BGD6</accession>
<gene>
    <name evidence="2" type="ORF">CYLTODRAFT_489528</name>
</gene>
<dbReference type="InterPro" id="IPR037401">
    <property type="entry name" value="SnoaL-like"/>
</dbReference>
<dbReference type="AlphaFoldDB" id="A0A0D7BGD6"/>
<evidence type="ECO:0000259" key="1">
    <source>
        <dbReference type="Pfam" id="PF12680"/>
    </source>
</evidence>
<evidence type="ECO:0000313" key="2">
    <source>
        <dbReference type="EMBL" id="KIY68706.1"/>
    </source>
</evidence>
<dbReference type="Proteomes" id="UP000054007">
    <property type="component" value="Unassembled WGS sequence"/>
</dbReference>
<feature type="domain" description="SnoaL-like" evidence="1">
    <location>
        <begin position="20"/>
        <end position="112"/>
    </location>
</feature>
<dbReference type="Pfam" id="PF12680">
    <property type="entry name" value="SnoaL_2"/>
    <property type="match status" value="1"/>
</dbReference>
<dbReference type="Gene3D" id="3.10.450.50">
    <property type="match status" value="1"/>
</dbReference>
<keyword evidence="3" id="KW-1185">Reference proteome</keyword>
<dbReference type="EMBL" id="KN880497">
    <property type="protein sequence ID" value="KIY68706.1"/>
    <property type="molecule type" value="Genomic_DNA"/>
</dbReference>
<dbReference type="OrthoDB" id="2913089at2759"/>
<organism evidence="2 3">
    <name type="scientific">Cylindrobasidium torrendii FP15055 ss-10</name>
    <dbReference type="NCBI Taxonomy" id="1314674"/>
    <lineage>
        <taxon>Eukaryota</taxon>
        <taxon>Fungi</taxon>
        <taxon>Dikarya</taxon>
        <taxon>Basidiomycota</taxon>
        <taxon>Agaricomycotina</taxon>
        <taxon>Agaricomycetes</taxon>
        <taxon>Agaricomycetidae</taxon>
        <taxon>Agaricales</taxon>
        <taxon>Marasmiineae</taxon>
        <taxon>Physalacriaceae</taxon>
        <taxon>Cylindrobasidium</taxon>
    </lineage>
</organism>
<dbReference type="SUPFAM" id="SSF54427">
    <property type="entry name" value="NTF2-like"/>
    <property type="match status" value="1"/>
</dbReference>